<protein>
    <submittedName>
        <fullName evidence="2">Uncharacterized protein</fullName>
    </submittedName>
</protein>
<dbReference type="EMBL" id="LVJZ01000003">
    <property type="protein sequence ID" value="ODB98036.1"/>
    <property type="molecule type" value="Genomic_DNA"/>
</dbReference>
<evidence type="ECO:0000313" key="2">
    <source>
        <dbReference type="EMBL" id="ODB98036.1"/>
    </source>
</evidence>
<reference evidence="2 3" key="1">
    <citation type="submission" date="2016-03" db="EMBL/GenBank/DDBJ databases">
        <title>Chemosynthetic sulphur-oxidizing symbionts of marine invertebrate animals are capable of nitrogen fixation.</title>
        <authorList>
            <person name="Petersen J.M."/>
            <person name="Kemper A."/>
            <person name="Gruber-Vodicka H."/>
            <person name="Cardini U."/>
            <person name="Geest Mvander."/>
            <person name="Kleiner M."/>
            <person name="Bulgheresi S."/>
            <person name="Fussmann M."/>
            <person name="Herbold C."/>
            <person name="Seah B.K.B."/>
            <person name="Antony C.Paul."/>
            <person name="Liu D."/>
            <person name="Belitz A."/>
            <person name="Weber M."/>
        </authorList>
    </citation>
    <scope>NUCLEOTIDE SEQUENCE [LARGE SCALE GENOMIC DNA]</scope>
    <source>
        <strain evidence="2">G_D</strain>
    </source>
</reference>
<evidence type="ECO:0000313" key="3">
    <source>
        <dbReference type="Proteomes" id="UP000094849"/>
    </source>
</evidence>
<feature type="region of interest" description="Disordered" evidence="1">
    <location>
        <begin position="1"/>
        <end position="25"/>
    </location>
</feature>
<feature type="compositionally biased region" description="Polar residues" evidence="1">
    <location>
        <begin position="9"/>
        <end position="25"/>
    </location>
</feature>
<sequence>MSKKRKGSSGCNQPNPKTSKNTLNPTVYATQGKVAVDIPEILVLVPVDSPWNMSDFSNLAMAAAWRWV</sequence>
<name>A0A1E2UTG3_9GAMM</name>
<dbReference type="Proteomes" id="UP000094849">
    <property type="component" value="Unassembled WGS sequence"/>
</dbReference>
<accession>A0A1E2UTG3</accession>
<dbReference type="STRING" id="1818881.A3196_15480"/>
<dbReference type="AlphaFoldDB" id="A0A1E2UTG3"/>
<gene>
    <name evidence="2" type="ORF">A3196_15480</name>
</gene>
<keyword evidence="3" id="KW-1185">Reference proteome</keyword>
<organism evidence="2 3">
    <name type="scientific">Candidatus Thiodiazotropha endoloripes</name>
    <dbReference type="NCBI Taxonomy" id="1818881"/>
    <lineage>
        <taxon>Bacteria</taxon>
        <taxon>Pseudomonadati</taxon>
        <taxon>Pseudomonadota</taxon>
        <taxon>Gammaproteobacteria</taxon>
        <taxon>Chromatiales</taxon>
        <taxon>Sedimenticolaceae</taxon>
        <taxon>Candidatus Thiodiazotropha</taxon>
    </lineage>
</organism>
<comment type="caution">
    <text evidence="2">The sequence shown here is derived from an EMBL/GenBank/DDBJ whole genome shotgun (WGS) entry which is preliminary data.</text>
</comment>
<dbReference type="RefSeq" id="WP_141694707.1">
    <property type="nucleotide sequence ID" value="NZ_LVJZ01000003.1"/>
</dbReference>
<evidence type="ECO:0000256" key="1">
    <source>
        <dbReference type="SAM" id="MobiDB-lite"/>
    </source>
</evidence>
<proteinExistence type="predicted"/>